<dbReference type="EMBL" id="JNBY01000093">
    <property type="protein sequence ID" value="KDN83978.1"/>
    <property type="molecule type" value="Genomic_DNA"/>
</dbReference>
<dbReference type="CDD" id="cd05289">
    <property type="entry name" value="MDR_like_2"/>
    <property type="match status" value="1"/>
</dbReference>
<feature type="domain" description="Enoyl reductase (ER)" evidence="1">
    <location>
        <begin position="15"/>
        <end position="331"/>
    </location>
</feature>
<dbReference type="Gene3D" id="3.90.180.10">
    <property type="entry name" value="Medium-chain alcohol dehydrogenases, catalytic domain"/>
    <property type="match status" value="1"/>
</dbReference>
<comment type="caution">
    <text evidence="2">The sequence shown here is derived from an EMBL/GenBank/DDBJ whole genome shotgun (WGS) entry which is preliminary data.</text>
</comment>
<dbReference type="InterPro" id="IPR020843">
    <property type="entry name" value="ER"/>
</dbReference>
<dbReference type="Gene3D" id="3.40.50.720">
    <property type="entry name" value="NAD(P)-binding Rossmann-like Domain"/>
    <property type="match status" value="1"/>
</dbReference>
<dbReference type="SMART" id="SM00829">
    <property type="entry name" value="PKS_ER"/>
    <property type="match status" value="1"/>
</dbReference>
<keyword evidence="3" id="KW-1185">Reference proteome</keyword>
<dbReference type="Proteomes" id="UP000027178">
    <property type="component" value="Unassembled WGS sequence"/>
</dbReference>
<name>A0A066YQZ8_9ACTN</name>
<reference evidence="2 3" key="1">
    <citation type="submission" date="2014-05" db="EMBL/GenBank/DDBJ databases">
        <title>Draft Genome Sequence of Kitasatospora cheerisanensis KCTC 2395.</title>
        <authorList>
            <person name="Nam D.H."/>
        </authorList>
    </citation>
    <scope>NUCLEOTIDE SEQUENCE [LARGE SCALE GENOMIC DNA]</scope>
    <source>
        <strain evidence="2 3">KCTC 2395</strain>
    </source>
</reference>
<dbReference type="InterPro" id="IPR052585">
    <property type="entry name" value="Lipid_raft_assoc_Zn_ADH"/>
</dbReference>
<gene>
    <name evidence="2" type="ORF">KCH_37690</name>
</gene>
<dbReference type="Pfam" id="PF13602">
    <property type="entry name" value="ADH_zinc_N_2"/>
    <property type="match status" value="1"/>
</dbReference>
<dbReference type="RefSeq" id="WP_157032090.1">
    <property type="nucleotide sequence ID" value="NZ_KK853997.1"/>
</dbReference>
<evidence type="ECO:0000313" key="2">
    <source>
        <dbReference type="EMBL" id="KDN83978.1"/>
    </source>
</evidence>
<organism evidence="2 3">
    <name type="scientific">Kitasatospora cheerisanensis KCTC 2395</name>
    <dbReference type="NCBI Taxonomy" id="1348663"/>
    <lineage>
        <taxon>Bacteria</taxon>
        <taxon>Bacillati</taxon>
        <taxon>Actinomycetota</taxon>
        <taxon>Actinomycetes</taxon>
        <taxon>Kitasatosporales</taxon>
        <taxon>Streptomycetaceae</taxon>
        <taxon>Kitasatospora</taxon>
    </lineage>
</organism>
<dbReference type="OrthoDB" id="3727682at2"/>
<dbReference type="SUPFAM" id="SSF50129">
    <property type="entry name" value="GroES-like"/>
    <property type="match status" value="1"/>
</dbReference>
<evidence type="ECO:0000259" key="1">
    <source>
        <dbReference type="SMART" id="SM00829"/>
    </source>
</evidence>
<dbReference type="PATRIC" id="fig|1348663.4.peg.3628"/>
<dbReference type="Pfam" id="PF08240">
    <property type="entry name" value="ADH_N"/>
    <property type="match status" value="1"/>
</dbReference>
<dbReference type="AlphaFoldDB" id="A0A066YQZ8"/>
<dbReference type="GO" id="GO:0016491">
    <property type="term" value="F:oxidoreductase activity"/>
    <property type="evidence" value="ECO:0007669"/>
    <property type="project" value="InterPro"/>
</dbReference>
<dbReference type="InterPro" id="IPR011032">
    <property type="entry name" value="GroES-like_sf"/>
</dbReference>
<sequence length="335" mass="35002">MDDTTMWAVRMHAFGDPEVLVRERVPRPVPGPGEVLVRVHAAGVNPPDWYARRNFPTIPAELRPRLTLPLIPGSDISGTVAALGPSPDGSPEGATASPARPAWQVGDRVHGLVNFPGRASGYAEYAVAPAGHLARLPDALDHLAGAALPMAGLTAHQYLARLRPAPGSTALVVGAAGGVGHLAVQLLRAGGVRVVAVASGRHEPFLRGLGVDRFVDYTATRVEDAVRDVDLLLDTVGGPDAHRLLPALRPGGRVAPVFLGDYRPERAAELGLAVEDRPWQVRSSGADLAALDTLAASGAVRVAVAEVFPLAEAAAAHRRAEQGHLQGKLVLRIAG</sequence>
<dbReference type="PANTHER" id="PTHR43482:SF1">
    <property type="entry name" value="PROTEIN AST1-RELATED"/>
    <property type="match status" value="1"/>
</dbReference>
<dbReference type="PANTHER" id="PTHR43482">
    <property type="entry name" value="PROTEIN AST1-RELATED"/>
    <property type="match status" value="1"/>
</dbReference>
<dbReference type="InterPro" id="IPR013154">
    <property type="entry name" value="ADH-like_N"/>
</dbReference>
<accession>A0A066YQZ8</accession>
<dbReference type="SUPFAM" id="SSF51735">
    <property type="entry name" value="NAD(P)-binding Rossmann-fold domains"/>
    <property type="match status" value="1"/>
</dbReference>
<dbReference type="eggNOG" id="COG0604">
    <property type="taxonomic scope" value="Bacteria"/>
</dbReference>
<protein>
    <submittedName>
        <fullName evidence="2">NADPH-quinone reductase</fullName>
    </submittedName>
</protein>
<dbReference type="HOGENOM" id="CLU_026673_3_3_11"/>
<evidence type="ECO:0000313" key="3">
    <source>
        <dbReference type="Proteomes" id="UP000027178"/>
    </source>
</evidence>
<proteinExistence type="predicted"/>
<dbReference type="InterPro" id="IPR036291">
    <property type="entry name" value="NAD(P)-bd_dom_sf"/>
</dbReference>